<keyword evidence="1" id="KW-0732">Signal</keyword>
<keyword evidence="3" id="KW-1185">Reference proteome</keyword>
<sequence length="145" mass="16538">MIFLPNTSGRTRLWLVLSSLITFYNRLVSLDTAEAILNQLAPEAYLPNDIINKTGTIYMLEDALKHHNVLVQKGPVCGGFRPKGKPHFYFYSICVFSSIDVTPDDKVVCDLCNKGEELLSQISMVWSFQRPPMSNTAWISYYVLW</sequence>
<name>A0ABD3MZ38_9STRA</name>
<proteinExistence type="predicted"/>
<feature type="chain" id="PRO_5044771272" evidence="1">
    <location>
        <begin position="30"/>
        <end position="145"/>
    </location>
</feature>
<dbReference type="Proteomes" id="UP001530400">
    <property type="component" value="Unassembled WGS sequence"/>
</dbReference>
<protein>
    <submittedName>
        <fullName evidence="2">Uncharacterized protein</fullName>
    </submittedName>
</protein>
<dbReference type="EMBL" id="JALLPJ020001336">
    <property type="protein sequence ID" value="KAL3769134.1"/>
    <property type="molecule type" value="Genomic_DNA"/>
</dbReference>
<evidence type="ECO:0000313" key="3">
    <source>
        <dbReference type="Proteomes" id="UP001530400"/>
    </source>
</evidence>
<evidence type="ECO:0000313" key="2">
    <source>
        <dbReference type="EMBL" id="KAL3769134.1"/>
    </source>
</evidence>
<comment type="caution">
    <text evidence="2">The sequence shown here is derived from an EMBL/GenBank/DDBJ whole genome shotgun (WGS) entry which is preliminary data.</text>
</comment>
<gene>
    <name evidence="2" type="ORF">ACHAWO_007875</name>
</gene>
<dbReference type="AlphaFoldDB" id="A0ABD3MZ38"/>
<organism evidence="2 3">
    <name type="scientific">Cyclotella atomus</name>
    <dbReference type="NCBI Taxonomy" id="382360"/>
    <lineage>
        <taxon>Eukaryota</taxon>
        <taxon>Sar</taxon>
        <taxon>Stramenopiles</taxon>
        <taxon>Ochrophyta</taxon>
        <taxon>Bacillariophyta</taxon>
        <taxon>Coscinodiscophyceae</taxon>
        <taxon>Thalassiosirophycidae</taxon>
        <taxon>Stephanodiscales</taxon>
        <taxon>Stephanodiscaceae</taxon>
        <taxon>Cyclotella</taxon>
    </lineage>
</organism>
<evidence type="ECO:0000256" key="1">
    <source>
        <dbReference type="SAM" id="SignalP"/>
    </source>
</evidence>
<reference evidence="2 3" key="1">
    <citation type="submission" date="2024-10" db="EMBL/GenBank/DDBJ databases">
        <title>Updated reference genomes for cyclostephanoid diatoms.</title>
        <authorList>
            <person name="Roberts W.R."/>
            <person name="Alverson A.J."/>
        </authorList>
    </citation>
    <scope>NUCLEOTIDE SEQUENCE [LARGE SCALE GENOMIC DNA]</scope>
    <source>
        <strain evidence="2 3">AJA010-31</strain>
    </source>
</reference>
<accession>A0ABD3MZ38</accession>
<feature type="signal peptide" evidence="1">
    <location>
        <begin position="1"/>
        <end position="29"/>
    </location>
</feature>